<accession>A0AC35TLU3</accession>
<protein>
    <submittedName>
        <fullName evidence="2">Endonuclease III homolog</fullName>
    </submittedName>
</protein>
<dbReference type="WBParaSite" id="RSKR_0000202800.1">
    <property type="protein sequence ID" value="RSKR_0000202800.1"/>
    <property type="gene ID" value="RSKR_0000202800"/>
</dbReference>
<name>A0AC35TLU3_9BILA</name>
<evidence type="ECO:0000313" key="1">
    <source>
        <dbReference type="Proteomes" id="UP000095286"/>
    </source>
</evidence>
<proteinExistence type="predicted"/>
<sequence length="623" mass="68832">MAEETNILTDDVTKVGLALHKTSGGNERDMIREMANVEREENMIEAIVNNEETIEVGESTLPVQSVSIDSNQEKNYIISDAAEGEHESVAITQNPKNKAVVQKPKNEVLAKKPNDEVIVQKAIDDAVTENAMDGVVTGNIMHGFITDNAMDGVITGNIMGGVITDHVMDGVVVMEDAVSEAVDVLVSSKNDSVVKNVEDASNDEVVNKPDKNIRSKKSVSNLLISKSPRITRSMSNPEKIPTQVVVENKVRKRSRNGKETSSPGSSALKRSLTGNPLIVMEPTDPYLQSIIKGAKYEKAGESSGIQKKTVKFEAEEDSRTLRNFKVKTNVFYIPPNSKFGSMPLAIIEQNIKLIQEMRKNEDAIVDTLGCHALADKNADKKTYRFQILLSLLFSSQTNDKVTSATMERLKQYGCTVDRMKNIREEDLLEIIKPLNYSPSKAKHAIQIAHILSDHYDSDIPNTYEELIQLPGIGPKMSNLIMLVAWNVCRGIAVDTHVHRIANKLGWVNTKKALDTEEVLEEILPKSYWPKMNKLLVGFGQQICEAKNPKCHVCLLNKTCPSSSIQSKPTRKKAANYICKKISGGISILEGLCDELFDTETDHLIKGIQANDTPAKICADISFC</sequence>
<reference evidence="2" key="1">
    <citation type="submission" date="2016-11" db="UniProtKB">
        <authorList>
            <consortium name="WormBaseParasite"/>
        </authorList>
    </citation>
    <scope>IDENTIFICATION</scope>
    <source>
        <strain evidence="2">KR3021</strain>
    </source>
</reference>
<dbReference type="Proteomes" id="UP000095286">
    <property type="component" value="Unplaced"/>
</dbReference>
<evidence type="ECO:0000313" key="2">
    <source>
        <dbReference type="WBParaSite" id="RSKR_0000202800.1"/>
    </source>
</evidence>
<organism evidence="1 2">
    <name type="scientific">Rhabditophanes sp. KR3021</name>
    <dbReference type="NCBI Taxonomy" id="114890"/>
    <lineage>
        <taxon>Eukaryota</taxon>
        <taxon>Metazoa</taxon>
        <taxon>Ecdysozoa</taxon>
        <taxon>Nematoda</taxon>
        <taxon>Chromadorea</taxon>
        <taxon>Rhabditida</taxon>
        <taxon>Tylenchina</taxon>
        <taxon>Panagrolaimomorpha</taxon>
        <taxon>Strongyloidoidea</taxon>
        <taxon>Alloionematidae</taxon>
        <taxon>Rhabditophanes</taxon>
    </lineage>
</organism>